<reference evidence="2" key="3">
    <citation type="submission" date="2020-12" db="UniProtKB">
        <authorList>
            <consortium name="EnsemblPlants"/>
        </authorList>
    </citation>
    <scope>IDENTIFICATION</scope>
</reference>
<dbReference type="InParanoid" id="A0A2K1JLP5"/>
<evidence type="ECO:0000313" key="1">
    <source>
        <dbReference type="EMBL" id="PNR42470.1"/>
    </source>
</evidence>
<dbReference type="GO" id="GO:0007264">
    <property type="term" value="P:small GTPase-mediated signal transduction"/>
    <property type="evidence" value="ECO:0007669"/>
    <property type="project" value="InterPro"/>
</dbReference>
<organism evidence="1">
    <name type="scientific">Physcomitrium patens</name>
    <name type="common">Spreading-leaved earth moss</name>
    <name type="synonym">Physcomitrella patens</name>
    <dbReference type="NCBI Taxonomy" id="3218"/>
    <lineage>
        <taxon>Eukaryota</taxon>
        <taxon>Viridiplantae</taxon>
        <taxon>Streptophyta</taxon>
        <taxon>Embryophyta</taxon>
        <taxon>Bryophyta</taxon>
        <taxon>Bryophytina</taxon>
        <taxon>Bryopsida</taxon>
        <taxon>Funariidae</taxon>
        <taxon>Funariales</taxon>
        <taxon>Funariaceae</taxon>
        <taxon>Physcomitrium</taxon>
    </lineage>
</organism>
<dbReference type="SUPFAM" id="SSF54373">
    <property type="entry name" value="FAD-linked reductases, C-terminal domain"/>
    <property type="match status" value="1"/>
</dbReference>
<dbReference type="GO" id="GO:0005092">
    <property type="term" value="F:GDP-dissociation inhibitor activity"/>
    <property type="evidence" value="ECO:0007669"/>
    <property type="project" value="InterPro"/>
</dbReference>
<evidence type="ECO:0000313" key="3">
    <source>
        <dbReference type="Proteomes" id="UP000006727"/>
    </source>
</evidence>
<evidence type="ECO:0000313" key="2">
    <source>
        <dbReference type="EnsemblPlants" id="Pp3c13_12900V3.1"/>
    </source>
</evidence>
<protein>
    <submittedName>
        <fullName evidence="1 2">Uncharacterized protein</fullName>
    </submittedName>
</protein>
<dbReference type="EnsemblPlants" id="Pp3c13_12900V3.2">
    <property type="protein sequence ID" value="Pp3c13_12900V3.2"/>
    <property type="gene ID" value="Pp3c13_12900"/>
</dbReference>
<dbReference type="EMBL" id="ABEU02000013">
    <property type="protein sequence ID" value="PNR42470.1"/>
    <property type="molecule type" value="Genomic_DNA"/>
</dbReference>
<dbReference type="Proteomes" id="UP000006727">
    <property type="component" value="Chromosome 13"/>
</dbReference>
<dbReference type="Gene3D" id="3.30.519.10">
    <property type="entry name" value="Guanine Nucleotide Dissociation Inhibitor, domain 2"/>
    <property type="match status" value="1"/>
</dbReference>
<gene>
    <name evidence="1" type="ORF">PHYPA_017300</name>
</gene>
<name>A0A2K1JLP5_PHYPA</name>
<sequence length="56" mass="6526">MLNPCHCNICRYSSMQVKMHHKYVICCSHSHNLTPKDNYTTFISAVVETKNLEIKL</sequence>
<keyword evidence="3" id="KW-1185">Reference proteome</keyword>
<reference evidence="1 3" key="2">
    <citation type="journal article" date="2018" name="Plant J.">
        <title>The Physcomitrella patens chromosome-scale assembly reveals moss genome structure and evolution.</title>
        <authorList>
            <person name="Lang D."/>
            <person name="Ullrich K.K."/>
            <person name="Murat F."/>
            <person name="Fuchs J."/>
            <person name="Jenkins J."/>
            <person name="Haas F.B."/>
            <person name="Piednoel M."/>
            <person name="Gundlach H."/>
            <person name="Van Bel M."/>
            <person name="Meyberg R."/>
            <person name="Vives C."/>
            <person name="Morata J."/>
            <person name="Symeonidi A."/>
            <person name="Hiss M."/>
            <person name="Muchero W."/>
            <person name="Kamisugi Y."/>
            <person name="Saleh O."/>
            <person name="Blanc G."/>
            <person name="Decker E.L."/>
            <person name="van Gessel N."/>
            <person name="Grimwood J."/>
            <person name="Hayes R.D."/>
            <person name="Graham S.W."/>
            <person name="Gunter L.E."/>
            <person name="McDaniel S.F."/>
            <person name="Hoernstein S.N.W."/>
            <person name="Larsson A."/>
            <person name="Li F.W."/>
            <person name="Perroud P.F."/>
            <person name="Phillips J."/>
            <person name="Ranjan P."/>
            <person name="Rokshar D.S."/>
            <person name="Rothfels C.J."/>
            <person name="Schneider L."/>
            <person name="Shu S."/>
            <person name="Stevenson D.W."/>
            <person name="Thummler F."/>
            <person name="Tillich M."/>
            <person name="Villarreal Aguilar J.C."/>
            <person name="Widiez T."/>
            <person name="Wong G.K."/>
            <person name="Wymore A."/>
            <person name="Zhang Y."/>
            <person name="Zimmer A.D."/>
            <person name="Quatrano R.S."/>
            <person name="Mayer K.F.X."/>
            <person name="Goodstein D."/>
            <person name="Casacuberta J.M."/>
            <person name="Vandepoele K."/>
            <person name="Reski R."/>
            <person name="Cuming A.C."/>
            <person name="Tuskan G.A."/>
            <person name="Maumus F."/>
            <person name="Salse J."/>
            <person name="Schmutz J."/>
            <person name="Rensing S.A."/>
        </authorList>
    </citation>
    <scope>NUCLEOTIDE SEQUENCE [LARGE SCALE GENOMIC DNA]</scope>
    <source>
        <strain evidence="2 3">cv. Gransden 2004</strain>
    </source>
</reference>
<dbReference type="Pfam" id="PF00996">
    <property type="entry name" value="GDI"/>
    <property type="match status" value="1"/>
</dbReference>
<proteinExistence type="predicted"/>
<dbReference type="EnsemblPlants" id="Pp3c13_12900V3.1">
    <property type="protein sequence ID" value="Pp3c13_12900V3.1"/>
    <property type="gene ID" value="Pp3c13_12900"/>
</dbReference>
<dbReference type="Gramene" id="Pp3c13_12900V3.1">
    <property type="protein sequence ID" value="Pp3c13_12900V3.1"/>
    <property type="gene ID" value="Pp3c13_12900"/>
</dbReference>
<dbReference type="AlphaFoldDB" id="A0A2K1JLP5"/>
<dbReference type="InterPro" id="IPR018203">
    <property type="entry name" value="GDP_dissociation_inhibitor"/>
</dbReference>
<dbReference type="Gramene" id="Pp3c13_12900V3.2">
    <property type="protein sequence ID" value="Pp3c13_12900V3.2"/>
    <property type="gene ID" value="Pp3c13_12900"/>
</dbReference>
<reference evidence="1 3" key="1">
    <citation type="journal article" date="2008" name="Science">
        <title>The Physcomitrella genome reveals evolutionary insights into the conquest of land by plants.</title>
        <authorList>
            <person name="Rensing S."/>
            <person name="Lang D."/>
            <person name="Zimmer A."/>
            <person name="Terry A."/>
            <person name="Salamov A."/>
            <person name="Shapiro H."/>
            <person name="Nishiyama T."/>
            <person name="Perroud P.-F."/>
            <person name="Lindquist E."/>
            <person name="Kamisugi Y."/>
            <person name="Tanahashi T."/>
            <person name="Sakakibara K."/>
            <person name="Fujita T."/>
            <person name="Oishi K."/>
            <person name="Shin-I T."/>
            <person name="Kuroki Y."/>
            <person name="Toyoda A."/>
            <person name="Suzuki Y."/>
            <person name="Hashimoto A."/>
            <person name="Yamaguchi K."/>
            <person name="Sugano A."/>
            <person name="Kohara Y."/>
            <person name="Fujiyama A."/>
            <person name="Anterola A."/>
            <person name="Aoki S."/>
            <person name="Ashton N."/>
            <person name="Barbazuk W.B."/>
            <person name="Barker E."/>
            <person name="Bennetzen J."/>
            <person name="Bezanilla M."/>
            <person name="Blankenship R."/>
            <person name="Cho S.H."/>
            <person name="Dutcher S."/>
            <person name="Estelle M."/>
            <person name="Fawcett J.A."/>
            <person name="Gundlach H."/>
            <person name="Hanada K."/>
            <person name="Heyl A."/>
            <person name="Hicks K.A."/>
            <person name="Hugh J."/>
            <person name="Lohr M."/>
            <person name="Mayer K."/>
            <person name="Melkozernov A."/>
            <person name="Murata T."/>
            <person name="Nelson D."/>
            <person name="Pils B."/>
            <person name="Prigge M."/>
            <person name="Reiss B."/>
            <person name="Renner T."/>
            <person name="Rombauts S."/>
            <person name="Rushton P."/>
            <person name="Sanderfoot A."/>
            <person name="Schween G."/>
            <person name="Shiu S.-H."/>
            <person name="Stueber K."/>
            <person name="Theodoulou F.L."/>
            <person name="Tu H."/>
            <person name="Van de Peer Y."/>
            <person name="Verrier P.J."/>
            <person name="Waters E."/>
            <person name="Wood A."/>
            <person name="Yang L."/>
            <person name="Cove D."/>
            <person name="Cuming A."/>
            <person name="Hasebe M."/>
            <person name="Lucas S."/>
            <person name="Mishler D.B."/>
            <person name="Reski R."/>
            <person name="Grigoriev I."/>
            <person name="Quatrano R.S."/>
            <person name="Boore J.L."/>
        </authorList>
    </citation>
    <scope>NUCLEOTIDE SEQUENCE [LARGE SCALE GENOMIC DNA]</scope>
    <source>
        <strain evidence="2 3">cv. Gransden 2004</strain>
    </source>
</reference>
<accession>A0A2K1JLP5</accession>